<keyword evidence="2" id="KW-0813">Transport</keyword>
<keyword evidence="5 6" id="KW-0472">Membrane</keyword>
<dbReference type="Gene3D" id="1.20.1250.20">
    <property type="entry name" value="MFS general substrate transporter like domains"/>
    <property type="match status" value="1"/>
</dbReference>
<feature type="transmembrane region" description="Helical" evidence="6">
    <location>
        <begin position="61"/>
        <end position="83"/>
    </location>
</feature>
<keyword evidence="4 6" id="KW-1133">Transmembrane helix</keyword>
<feature type="transmembrane region" description="Helical" evidence="6">
    <location>
        <begin position="280"/>
        <end position="300"/>
    </location>
</feature>
<feature type="transmembrane region" description="Helical" evidence="6">
    <location>
        <begin position="180"/>
        <end position="198"/>
    </location>
</feature>
<dbReference type="Pfam" id="PF07690">
    <property type="entry name" value="MFS_1"/>
    <property type="match status" value="1"/>
</dbReference>
<feature type="transmembrane region" description="Helical" evidence="6">
    <location>
        <begin position="242"/>
        <end position="260"/>
    </location>
</feature>
<dbReference type="InterPro" id="IPR020846">
    <property type="entry name" value="MFS_dom"/>
</dbReference>
<evidence type="ECO:0000256" key="2">
    <source>
        <dbReference type="ARBA" id="ARBA00022448"/>
    </source>
</evidence>
<dbReference type="RefSeq" id="WP_092081148.1">
    <property type="nucleotide sequence ID" value="NZ_FMZW01000005.1"/>
</dbReference>
<feature type="transmembrane region" description="Helical" evidence="6">
    <location>
        <begin position="90"/>
        <end position="108"/>
    </location>
</feature>
<feature type="transmembrane region" description="Helical" evidence="6">
    <location>
        <begin position="346"/>
        <end position="362"/>
    </location>
</feature>
<protein>
    <submittedName>
        <fullName evidence="8">MFS transporter, DHA2 family, multidrug resistance protein</fullName>
    </submittedName>
</protein>
<evidence type="ECO:0000259" key="7">
    <source>
        <dbReference type="PROSITE" id="PS50850"/>
    </source>
</evidence>
<feature type="domain" description="Major facilitator superfamily (MFS) profile" evidence="7">
    <location>
        <begin position="24"/>
        <end position="519"/>
    </location>
</feature>
<feature type="transmembrane region" description="Helical" evidence="6">
    <location>
        <begin position="496"/>
        <end position="515"/>
    </location>
</feature>
<proteinExistence type="predicted"/>
<gene>
    <name evidence="8" type="ORF">SAMN05216337_1005194</name>
</gene>
<name>A0A1G6PXI2_9BRAD</name>
<dbReference type="PANTHER" id="PTHR42718">
    <property type="entry name" value="MAJOR FACILITATOR SUPERFAMILY MULTIDRUG TRANSPORTER MFSC"/>
    <property type="match status" value="1"/>
</dbReference>
<dbReference type="InterPro" id="IPR036259">
    <property type="entry name" value="MFS_trans_sf"/>
</dbReference>
<dbReference type="GO" id="GO:0022857">
    <property type="term" value="F:transmembrane transporter activity"/>
    <property type="evidence" value="ECO:0007669"/>
    <property type="project" value="InterPro"/>
</dbReference>
<evidence type="ECO:0000256" key="1">
    <source>
        <dbReference type="ARBA" id="ARBA00004141"/>
    </source>
</evidence>
<evidence type="ECO:0000256" key="6">
    <source>
        <dbReference type="SAM" id="Phobius"/>
    </source>
</evidence>
<dbReference type="GO" id="GO:0016020">
    <property type="term" value="C:membrane"/>
    <property type="evidence" value="ECO:0007669"/>
    <property type="project" value="UniProtKB-SubCell"/>
</dbReference>
<sequence length="542" mass="58542">MAESDDRDRGPVSRGDVARYPLFAVVAVLLGAFLANFDSRLTSVGLPDLRGAFSLSFDEGAWLSTAAIGSQIFVAPAVAWLATVFGLRRVLGIPSLVYAVVSLTIPFVRDYTTLIALSIAHGMLLGTFVPATLMIILRNLPIRWWLPAIAMYSIRVGFALDSSSSLVGFYVEHLGWQWLYWQGVVIAPLMGLMVYLGTPKEPVNRDLLHHADWGGMLLLGAGVSMVYAGLDQGNRLDWLSSGTVMALLIGGGLLIVAFMINEMVARRPWAHFNVLFSRNIGLSLVVILLYTLTSLSNSSLVPNFLGTVGALRPEQSGVLLFTYGALPMFVLVPISILLLRHLDPRIVVVLGFSAFAAANLWGTQLSHVWAREDFVGIVLLTSIGQAFTLLPIIIMALSNSDPSRATAFAAYIQIMRLGGAEIGVALMGTWLRVREQIHSNYLGQHVQNGDIDVVNLLKRLAGEFSGHGIGTATGRAVGTLAALVQREANTLAYIDGFWLCFWLAILALVLVALITRAPQGPLSPLPLGLVKSVMRRLGATAS</sequence>
<comment type="subcellular location">
    <subcellularLocation>
        <location evidence="1">Membrane</location>
        <topology evidence="1">Multi-pass membrane protein</topology>
    </subcellularLocation>
</comment>
<evidence type="ECO:0000256" key="3">
    <source>
        <dbReference type="ARBA" id="ARBA00022692"/>
    </source>
</evidence>
<dbReference type="PROSITE" id="PS50850">
    <property type="entry name" value="MFS"/>
    <property type="match status" value="1"/>
</dbReference>
<feature type="transmembrane region" description="Helical" evidence="6">
    <location>
        <begin position="20"/>
        <end position="37"/>
    </location>
</feature>
<accession>A0A1G6PXI2</accession>
<dbReference type="EMBL" id="FMZW01000005">
    <property type="protein sequence ID" value="SDC84681.1"/>
    <property type="molecule type" value="Genomic_DNA"/>
</dbReference>
<evidence type="ECO:0000256" key="4">
    <source>
        <dbReference type="ARBA" id="ARBA00022989"/>
    </source>
</evidence>
<evidence type="ECO:0000313" key="8">
    <source>
        <dbReference type="EMBL" id="SDC84681.1"/>
    </source>
</evidence>
<feature type="transmembrane region" description="Helical" evidence="6">
    <location>
        <begin position="210"/>
        <end position="230"/>
    </location>
</feature>
<feature type="transmembrane region" description="Helical" evidence="6">
    <location>
        <begin position="374"/>
        <end position="396"/>
    </location>
</feature>
<feature type="transmembrane region" description="Helical" evidence="6">
    <location>
        <begin position="114"/>
        <end position="137"/>
    </location>
</feature>
<dbReference type="InterPro" id="IPR011701">
    <property type="entry name" value="MFS"/>
</dbReference>
<dbReference type="AlphaFoldDB" id="A0A1G6PXI2"/>
<keyword evidence="3 6" id="KW-0812">Transmembrane</keyword>
<feature type="transmembrane region" description="Helical" evidence="6">
    <location>
        <begin position="320"/>
        <end position="339"/>
    </location>
</feature>
<organism evidence="8 9">
    <name type="scientific">Bradyrhizobium brasilense</name>
    <dbReference type="NCBI Taxonomy" id="1419277"/>
    <lineage>
        <taxon>Bacteria</taxon>
        <taxon>Pseudomonadati</taxon>
        <taxon>Pseudomonadota</taxon>
        <taxon>Alphaproteobacteria</taxon>
        <taxon>Hyphomicrobiales</taxon>
        <taxon>Nitrobacteraceae</taxon>
        <taxon>Bradyrhizobium</taxon>
    </lineage>
</organism>
<evidence type="ECO:0000256" key="5">
    <source>
        <dbReference type="ARBA" id="ARBA00023136"/>
    </source>
</evidence>
<reference evidence="8 9" key="1">
    <citation type="submission" date="2016-10" db="EMBL/GenBank/DDBJ databases">
        <authorList>
            <person name="de Groot N.N."/>
        </authorList>
    </citation>
    <scope>NUCLEOTIDE SEQUENCE [LARGE SCALE GENOMIC DNA]</scope>
    <source>
        <strain evidence="8 9">R5</strain>
    </source>
</reference>
<dbReference type="PANTHER" id="PTHR42718:SF9">
    <property type="entry name" value="MAJOR FACILITATOR SUPERFAMILY MULTIDRUG TRANSPORTER MFSC"/>
    <property type="match status" value="1"/>
</dbReference>
<evidence type="ECO:0000313" key="9">
    <source>
        <dbReference type="Proteomes" id="UP000199245"/>
    </source>
</evidence>
<feature type="transmembrane region" description="Helical" evidence="6">
    <location>
        <begin position="144"/>
        <end position="160"/>
    </location>
</feature>
<dbReference type="SUPFAM" id="SSF103473">
    <property type="entry name" value="MFS general substrate transporter"/>
    <property type="match status" value="1"/>
</dbReference>
<dbReference type="Proteomes" id="UP000199245">
    <property type="component" value="Unassembled WGS sequence"/>
</dbReference>